<dbReference type="EMBL" id="JACHEN010000017">
    <property type="protein sequence ID" value="MBB6216722.1"/>
    <property type="molecule type" value="Genomic_DNA"/>
</dbReference>
<evidence type="ECO:0000313" key="2">
    <source>
        <dbReference type="Proteomes" id="UP000579281"/>
    </source>
</evidence>
<gene>
    <name evidence="1" type="ORF">HNQ80_002826</name>
</gene>
<organism evidence="1 2">
    <name type="scientific">Anaerosolibacter carboniphilus</name>
    <dbReference type="NCBI Taxonomy" id="1417629"/>
    <lineage>
        <taxon>Bacteria</taxon>
        <taxon>Bacillati</taxon>
        <taxon>Bacillota</taxon>
        <taxon>Clostridia</taxon>
        <taxon>Peptostreptococcales</taxon>
        <taxon>Thermotaleaceae</taxon>
        <taxon>Anaerosolibacter</taxon>
    </lineage>
</organism>
<reference evidence="1 2" key="1">
    <citation type="submission" date="2020-08" db="EMBL/GenBank/DDBJ databases">
        <title>Genomic Encyclopedia of Type Strains, Phase IV (KMG-IV): sequencing the most valuable type-strain genomes for metagenomic binning, comparative biology and taxonomic classification.</title>
        <authorList>
            <person name="Goeker M."/>
        </authorList>
    </citation>
    <scope>NUCLEOTIDE SEQUENCE [LARGE SCALE GENOMIC DNA]</scope>
    <source>
        <strain evidence="1 2">DSM 103526</strain>
    </source>
</reference>
<dbReference type="Proteomes" id="UP000579281">
    <property type="component" value="Unassembled WGS sequence"/>
</dbReference>
<dbReference type="AlphaFoldDB" id="A0A841L0M3"/>
<keyword evidence="2" id="KW-1185">Reference proteome</keyword>
<evidence type="ECO:0008006" key="3">
    <source>
        <dbReference type="Google" id="ProtNLM"/>
    </source>
</evidence>
<dbReference type="Pfam" id="PF14014">
    <property type="entry name" value="DUF4230"/>
    <property type="match status" value="1"/>
</dbReference>
<dbReference type="InterPro" id="IPR025324">
    <property type="entry name" value="DUF4230"/>
</dbReference>
<proteinExistence type="predicted"/>
<accession>A0A841L0M3</accession>
<name>A0A841L0M3_9FIRM</name>
<comment type="caution">
    <text evidence="1">The sequence shown here is derived from an EMBL/GenBank/DDBJ whole genome shotgun (WGS) entry which is preliminary data.</text>
</comment>
<sequence>MKTRRMGMLIALLVIIVLQISWMYTSLGFKNQTSTNVSSVLEQIKPISELNTVEMYFHDIVDYEDAKYFHEVELPFTKKKFIFTVRAKVKAGINLNKINTEDIQIVDKKTIKIKLPTAEITSKEILEYKAYDEKDSLFNDIKNEDTFHALEAFEKDLEQQAIEMGILEKAVENAKLSIRQFLKGAGYEEVIFE</sequence>
<dbReference type="RefSeq" id="WP_184311249.1">
    <property type="nucleotide sequence ID" value="NZ_JACHEN010000017.1"/>
</dbReference>
<evidence type="ECO:0000313" key="1">
    <source>
        <dbReference type="EMBL" id="MBB6216722.1"/>
    </source>
</evidence>
<protein>
    <recommendedName>
        <fullName evidence="3">DUF4230 domain-containing protein</fullName>
    </recommendedName>
</protein>